<accession>A0A9C7C7A4</accession>
<evidence type="ECO:0000313" key="1">
    <source>
        <dbReference type="EMBL" id="BDT63367.1"/>
    </source>
</evidence>
<dbReference type="EMBL" id="LC738883">
    <property type="protein sequence ID" value="BDT63367.1"/>
    <property type="molecule type" value="Genomic_DNA"/>
</dbReference>
<sequence>MDFVEKLYTDLVREISGNRRRRRHHHLIISEDAAYYLTATIEFLIVKILNGSFKISSSGKRQKKILPSDINQYLINDDELRALIFRNIINKIE</sequence>
<reference evidence="1" key="1">
    <citation type="submission" date="2022-10" db="EMBL/GenBank/DDBJ databases">
        <title>Genome sequences of endogenous nimaviruses in decapod crustaceans.</title>
        <authorList>
            <person name="Kawato S."/>
            <person name="Nozaki R."/>
            <person name="Kondo H."/>
            <person name="Hirono I."/>
        </authorList>
    </citation>
    <scope>NUCLEOTIDE SEQUENCE</scope>
    <source>
        <strain evidence="1">TUMSAT20210906</strain>
    </source>
</reference>
<name>A0A9C7C7A4_9VIRU</name>
<dbReference type="Gene3D" id="1.10.20.10">
    <property type="entry name" value="Histone, subunit A"/>
    <property type="match status" value="1"/>
</dbReference>
<proteinExistence type="predicted"/>
<dbReference type="GO" id="GO:0046982">
    <property type="term" value="F:protein heterodimerization activity"/>
    <property type="evidence" value="ECO:0007669"/>
    <property type="project" value="InterPro"/>
</dbReference>
<dbReference type="SUPFAM" id="SSF47113">
    <property type="entry name" value="Histone-fold"/>
    <property type="match status" value="1"/>
</dbReference>
<organism evidence="1">
    <name type="scientific">Armadillidium vulgare clopovirus</name>
    <dbReference type="NCBI Taxonomy" id="2984284"/>
    <lineage>
        <taxon>Viruses</taxon>
        <taxon>Viruses incertae sedis</taxon>
        <taxon>Naldaviricetes</taxon>
        <taxon>Nimaviridae</taxon>
    </lineage>
</organism>
<dbReference type="InterPro" id="IPR009072">
    <property type="entry name" value="Histone-fold"/>
</dbReference>
<protein>
    <submittedName>
        <fullName evidence="1">Uncharacterized protein</fullName>
    </submittedName>
</protein>